<dbReference type="InterPro" id="IPR029432">
    <property type="entry name" value="Gp28/Gp37-like_dom"/>
</dbReference>
<dbReference type="EMBL" id="JAQGLA010000002">
    <property type="protein sequence ID" value="MDA3624246.1"/>
    <property type="molecule type" value="Genomic_DNA"/>
</dbReference>
<proteinExistence type="predicted"/>
<comment type="caution">
    <text evidence="2">The sequence shown here is derived from an EMBL/GenBank/DDBJ whole genome shotgun (WGS) entry which is preliminary data.</text>
</comment>
<dbReference type="Pfam" id="PF14594">
    <property type="entry name" value="Sipho_Gp37"/>
    <property type="match status" value="1"/>
</dbReference>
<accession>A0ABT4URA3</accession>
<gene>
    <name evidence="2" type="ORF">OU415_02290</name>
</gene>
<keyword evidence="3" id="KW-1185">Reference proteome</keyword>
<reference evidence="2 3" key="1">
    <citation type="submission" date="2022-11" db="EMBL/GenBank/DDBJ databases">
        <title>Draft genome sequence of Saccharopolyspora sp. WRP15-2 isolated from rhizosphere soils of wild rice in Thailand.</title>
        <authorList>
            <person name="Duangmal K."/>
            <person name="Kammanee S."/>
            <person name="Muangham S."/>
        </authorList>
    </citation>
    <scope>NUCLEOTIDE SEQUENCE [LARGE SCALE GENOMIC DNA]</scope>
    <source>
        <strain evidence="2 3">WRP15-2</strain>
    </source>
</reference>
<feature type="domain" description="Gp28/Gp37-like" evidence="1">
    <location>
        <begin position="7"/>
        <end position="377"/>
    </location>
</feature>
<evidence type="ECO:0000259" key="1">
    <source>
        <dbReference type="Pfam" id="PF14594"/>
    </source>
</evidence>
<protein>
    <recommendedName>
        <fullName evidence="1">Gp28/Gp37-like domain-containing protein</fullName>
    </recommendedName>
</protein>
<dbReference type="Proteomes" id="UP001210380">
    <property type="component" value="Unassembled WGS sequence"/>
</dbReference>
<sequence>MGADWSIYVRDRALRRVAQVSDFRSFEAVLKFNDIGKWTMEIDERVPEAIPLTTPGFGIQVISNVTGNTLFTGPIEGREFTHDVNKKTIRLEGVDDNALLSWRLGHPVPTASQPPYSSQENHVVTGTCSTVLRTYVNANLGPGANSERRMDNVVLQAADPLIGKTVTGKLRWQNLLTALQDLAVSGGGLGFRCVQVDDQIEFQVYEPVDRTETVKFGEELGNLMGYQFRSVAPETTYVYAGGQGEGTARKIKEGQNSGERITWGRREEFVDRRDTSDDKELDQKITETLEDKGESGELSITPIDTEGCAFDVHYKLGDKVTAILSSPGPTDTLISQQQADSLYLGRKFEGGHIQEVVREVKVSMTADKQRIEPKIGTPNKQDIFRLFREFRRLAARVNNLERR</sequence>
<evidence type="ECO:0000313" key="2">
    <source>
        <dbReference type="EMBL" id="MDA3624246.1"/>
    </source>
</evidence>
<evidence type="ECO:0000313" key="3">
    <source>
        <dbReference type="Proteomes" id="UP001210380"/>
    </source>
</evidence>
<dbReference type="RefSeq" id="WP_270946810.1">
    <property type="nucleotide sequence ID" value="NZ_JAQGLA010000002.1"/>
</dbReference>
<organism evidence="2 3">
    <name type="scientific">Saccharopolyspora oryzae</name>
    <dbReference type="NCBI Taxonomy" id="2997343"/>
    <lineage>
        <taxon>Bacteria</taxon>
        <taxon>Bacillati</taxon>
        <taxon>Actinomycetota</taxon>
        <taxon>Actinomycetes</taxon>
        <taxon>Pseudonocardiales</taxon>
        <taxon>Pseudonocardiaceae</taxon>
        <taxon>Saccharopolyspora</taxon>
    </lineage>
</organism>
<name>A0ABT4URA3_9PSEU</name>